<dbReference type="EMBL" id="BLXZ01000002">
    <property type="protein sequence ID" value="GFO67481.1"/>
    <property type="molecule type" value="Genomic_DNA"/>
</dbReference>
<reference evidence="2" key="1">
    <citation type="submission" date="2020-06" db="EMBL/GenBank/DDBJ databases">
        <title>Draft genomic sequecing of Geomonas sp. Red745.</title>
        <authorList>
            <person name="Itoh H."/>
            <person name="Xu Z.X."/>
            <person name="Ushijima N."/>
            <person name="Masuda Y."/>
            <person name="Shiratori Y."/>
            <person name="Senoo K."/>
        </authorList>
    </citation>
    <scope>NUCLEOTIDE SEQUENCE [LARGE SCALE GENOMIC DNA]</scope>
    <source>
        <strain evidence="2">Red745</strain>
    </source>
</reference>
<gene>
    <name evidence="1" type="ORF">GMLC_10600</name>
</gene>
<dbReference type="InterPro" id="IPR013324">
    <property type="entry name" value="RNA_pol_sigma_r3/r4-like"/>
</dbReference>
<dbReference type="Proteomes" id="UP000587586">
    <property type="component" value="Unassembled WGS sequence"/>
</dbReference>
<proteinExistence type="predicted"/>
<evidence type="ECO:0000313" key="2">
    <source>
        <dbReference type="Proteomes" id="UP000587586"/>
    </source>
</evidence>
<dbReference type="AlphaFoldDB" id="A0A6V8N4W4"/>
<protein>
    <submittedName>
        <fullName evidence="1">Uncharacterized protein</fullName>
    </submittedName>
</protein>
<accession>A0A6V8N4W4</accession>
<comment type="caution">
    <text evidence="1">The sequence shown here is derived from an EMBL/GenBank/DDBJ whole genome shotgun (WGS) entry which is preliminary data.</text>
</comment>
<organism evidence="1 2">
    <name type="scientific">Geomonas limicola</name>
    <dbReference type="NCBI Taxonomy" id="2740186"/>
    <lineage>
        <taxon>Bacteria</taxon>
        <taxon>Pseudomonadati</taxon>
        <taxon>Thermodesulfobacteriota</taxon>
        <taxon>Desulfuromonadia</taxon>
        <taxon>Geobacterales</taxon>
        <taxon>Geobacteraceae</taxon>
        <taxon>Geomonas</taxon>
    </lineage>
</organism>
<evidence type="ECO:0000313" key="1">
    <source>
        <dbReference type="EMBL" id="GFO67481.1"/>
    </source>
</evidence>
<dbReference type="SUPFAM" id="SSF88659">
    <property type="entry name" value="Sigma3 and sigma4 domains of RNA polymerase sigma factors"/>
    <property type="match status" value="1"/>
</dbReference>
<name>A0A6V8N4W4_9BACT</name>
<keyword evidence="2" id="KW-1185">Reference proteome</keyword>
<sequence length="356" mass="40786">MNSGFETWVSSAACREPLRQCAKQVIRRANDLALQLDDSSDNSDDYLESVTALLWQFVKEHADSVAEKAAALLAGGDESSFMAYLTRAFLSDCVDKRRTDSPFHAYYRHMRAVISREERFRYLPCGFEGSYYACSTEESLDRLPERWCQGDFSGWSRSSVPYRDIHGNSGMLALARHFWDESLRQILAEYLLPIRELVRFVTFSYPMLVTAVVDHGADTERSEGATYGVADHLLPPELVAEAWSRQSRALEFDVVDTQLESLARECVAALTGRQKLVLDLYDQELTLEEIARRLDEKGPSNIHYHLKAARSVLKQRWGLWGPPVLREFAEVDEEEFFLFYETVISFCKRESEGRSK</sequence>
<dbReference type="RefSeq" id="WP_183360022.1">
    <property type="nucleotide sequence ID" value="NZ_BLXZ01000002.1"/>
</dbReference>